<protein>
    <submittedName>
        <fullName evidence="1">Uncharacterized protein</fullName>
    </submittedName>
</protein>
<gene>
    <name evidence="1" type="ORF">ACH5RR_029607</name>
</gene>
<dbReference type="AlphaFoldDB" id="A0ABD2YUF8"/>
<dbReference type="InterPro" id="IPR036691">
    <property type="entry name" value="Endo/exonu/phosph_ase_sf"/>
</dbReference>
<organism evidence="1 2">
    <name type="scientific">Cinchona calisaya</name>
    <dbReference type="NCBI Taxonomy" id="153742"/>
    <lineage>
        <taxon>Eukaryota</taxon>
        <taxon>Viridiplantae</taxon>
        <taxon>Streptophyta</taxon>
        <taxon>Embryophyta</taxon>
        <taxon>Tracheophyta</taxon>
        <taxon>Spermatophyta</taxon>
        <taxon>Magnoliopsida</taxon>
        <taxon>eudicotyledons</taxon>
        <taxon>Gunneridae</taxon>
        <taxon>Pentapetalae</taxon>
        <taxon>asterids</taxon>
        <taxon>lamiids</taxon>
        <taxon>Gentianales</taxon>
        <taxon>Rubiaceae</taxon>
        <taxon>Cinchonoideae</taxon>
        <taxon>Cinchoneae</taxon>
        <taxon>Cinchona</taxon>
    </lineage>
</organism>
<sequence length="101" mass="11644">MANDDWKGLCLETCVYGKCTRAEIMELWEDMRALSSSITTPCVVGGNFNVLTFIEEYIGRSHPDVQAMEDFNTTIHDCYLLELPFSRRLFTWTGNRQGRQV</sequence>
<dbReference type="Proteomes" id="UP001630127">
    <property type="component" value="Unassembled WGS sequence"/>
</dbReference>
<keyword evidence="2" id="KW-1185">Reference proteome</keyword>
<dbReference type="EMBL" id="JBJUIK010000012">
    <property type="protein sequence ID" value="KAL3510206.1"/>
    <property type="molecule type" value="Genomic_DNA"/>
</dbReference>
<dbReference type="SUPFAM" id="SSF56219">
    <property type="entry name" value="DNase I-like"/>
    <property type="match status" value="1"/>
</dbReference>
<proteinExistence type="predicted"/>
<comment type="caution">
    <text evidence="1">The sequence shown here is derived from an EMBL/GenBank/DDBJ whole genome shotgun (WGS) entry which is preliminary data.</text>
</comment>
<evidence type="ECO:0000313" key="1">
    <source>
        <dbReference type="EMBL" id="KAL3510206.1"/>
    </source>
</evidence>
<name>A0ABD2YUF8_9GENT</name>
<dbReference type="Gene3D" id="3.60.10.10">
    <property type="entry name" value="Endonuclease/exonuclease/phosphatase"/>
    <property type="match status" value="1"/>
</dbReference>
<accession>A0ABD2YUF8</accession>
<reference evidence="1 2" key="1">
    <citation type="submission" date="2024-11" db="EMBL/GenBank/DDBJ databases">
        <title>A near-complete genome assembly of Cinchona calisaya.</title>
        <authorList>
            <person name="Lian D.C."/>
            <person name="Zhao X.W."/>
            <person name="Wei L."/>
        </authorList>
    </citation>
    <scope>NUCLEOTIDE SEQUENCE [LARGE SCALE GENOMIC DNA]</scope>
    <source>
        <tissue evidence="1">Nenye</tissue>
    </source>
</reference>
<evidence type="ECO:0000313" key="2">
    <source>
        <dbReference type="Proteomes" id="UP001630127"/>
    </source>
</evidence>